<feature type="transmembrane region" description="Helical" evidence="1">
    <location>
        <begin position="357"/>
        <end position="376"/>
    </location>
</feature>
<evidence type="ECO:0008006" key="4">
    <source>
        <dbReference type="Google" id="ProtNLM"/>
    </source>
</evidence>
<dbReference type="InterPro" id="IPR001036">
    <property type="entry name" value="Acrflvin-R"/>
</dbReference>
<dbReference type="PANTHER" id="PTHR32063:SF18">
    <property type="entry name" value="CATION EFFLUX SYSTEM PROTEIN"/>
    <property type="match status" value="1"/>
</dbReference>
<organism evidence="2 3">
    <name type="scientific">Acetobacter senegalensis</name>
    <dbReference type="NCBI Taxonomy" id="446692"/>
    <lineage>
        <taxon>Bacteria</taxon>
        <taxon>Pseudomonadati</taxon>
        <taxon>Pseudomonadota</taxon>
        <taxon>Alphaproteobacteria</taxon>
        <taxon>Acetobacterales</taxon>
        <taxon>Acetobacteraceae</taxon>
        <taxon>Acetobacter</taxon>
    </lineage>
</organism>
<evidence type="ECO:0000313" key="3">
    <source>
        <dbReference type="Proteomes" id="UP000195072"/>
    </source>
</evidence>
<comment type="caution">
    <text evidence="2">The sequence shown here is derived from an EMBL/GenBank/DDBJ whole genome shotgun (WGS) entry which is preliminary data.</text>
</comment>
<dbReference type="SUPFAM" id="SSF82693">
    <property type="entry name" value="Multidrug efflux transporter AcrB pore domain, PN1, PN2, PC1 and PC2 subdomains"/>
    <property type="match status" value="2"/>
</dbReference>
<dbReference type="PRINTS" id="PR00702">
    <property type="entry name" value="ACRIFLAVINRP"/>
</dbReference>
<dbReference type="Pfam" id="PF00873">
    <property type="entry name" value="ACR_tran"/>
    <property type="match status" value="1"/>
</dbReference>
<evidence type="ECO:0000256" key="1">
    <source>
        <dbReference type="SAM" id="Phobius"/>
    </source>
</evidence>
<dbReference type="SUPFAM" id="SSF82866">
    <property type="entry name" value="Multidrug efflux transporter AcrB transmembrane domain"/>
    <property type="match status" value="1"/>
</dbReference>
<reference evidence="2 3" key="1">
    <citation type="submission" date="2014-06" db="EMBL/GenBank/DDBJ databases">
        <authorList>
            <person name="Ju J."/>
            <person name="Zhang J."/>
        </authorList>
    </citation>
    <scope>NUCLEOTIDE SEQUENCE [LARGE SCALE GENOMIC DNA]</scope>
    <source>
        <strain evidence="2">DmL_050</strain>
    </source>
</reference>
<dbReference type="RefSeq" id="WP_254909338.1">
    <property type="nucleotide sequence ID" value="NZ_JOOZ01000013.1"/>
</dbReference>
<dbReference type="GO" id="GO:0042910">
    <property type="term" value="F:xenobiotic transmembrane transporter activity"/>
    <property type="evidence" value="ECO:0007669"/>
    <property type="project" value="TreeGrafter"/>
</dbReference>
<dbReference type="Gene3D" id="3.30.2090.10">
    <property type="entry name" value="Multidrug efflux transporter AcrB TolC docking domain, DN and DC subdomains"/>
    <property type="match status" value="1"/>
</dbReference>
<dbReference type="PROSITE" id="PS51257">
    <property type="entry name" value="PROKAR_LIPOPROTEIN"/>
    <property type="match status" value="1"/>
</dbReference>
<gene>
    <name evidence="2" type="ORF">HK16_02160</name>
</gene>
<dbReference type="Proteomes" id="UP000195072">
    <property type="component" value="Unassembled WGS sequence"/>
</dbReference>
<dbReference type="SUPFAM" id="SSF82714">
    <property type="entry name" value="Multidrug efflux transporter AcrB TolC docking domain, DN and DC subdomains"/>
    <property type="match status" value="1"/>
</dbReference>
<dbReference type="Gene3D" id="1.20.1640.10">
    <property type="entry name" value="Multidrug efflux transporter AcrB transmembrane domain"/>
    <property type="match status" value="1"/>
</dbReference>
<protein>
    <recommendedName>
        <fullName evidence="4">Acriflavin resistance protein</fullName>
    </recommendedName>
</protein>
<dbReference type="EMBL" id="JOOZ01000013">
    <property type="protein sequence ID" value="OUL67309.1"/>
    <property type="molecule type" value="Genomic_DNA"/>
</dbReference>
<accession>A0A252ELN0</accession>
<feature type="transmembrane region" description="Helical" evidence="1">
    <location>
        <begin position="12"/>
        <end position="34"/>
    </location>
</feature>
<feature type="transmembrane region" description="Helical" evidence="1">
    <location>
        <begin position="332"/>
        <end position="351"/>
    </location>
</feature>
<sequence>MMERFNVSRWAVGHPALVSFMMACLFLAGGYAFFHLGRAEDPAFTLKNMVVSAQWPGASAQQMQKQVAEPLEQGLRDVEAIDILSTYCVSEACVTQVFLKDDERKDRVPVIWQQVRNKLSDLAPTLPSGVALAANDDYADVYGYVFALTGGENADLIKNAEYLKKIFQTIHGVGKVQISGEVPRQITVDIDPQQSAARGISLDQVAKALQNRSALASGGSVNFKTVVPLNVSGALDGVRSVENTPIAGRSGTVRVRDIAQVNRDYADPAPSLIRYGGRPAVVIAVAMADGADGLTLGKTLQKVAASAELPAGMMLTQVEDQSSVIREAVNTFLIKFVVALSVVLLVAFVSLGWKAGIIVACSVPLTLSGVSLYMGMDHIGLDRISLDL</sequence>
<proteinExistence type="predicted"/>
<keyword evidence="1" id="KW-1133">Transmembrane helix</keyword>
<name>A0A252ELN0_9PROT</name>
<keyword evidence="1" id="KW-0472">Membrane</keyword>
<keyword evidence="1" id="KW-0812">Transmembrane</keyword>
<dbReference type="AlphaFoldDB" id="A0A252ELN0"/>
<dbReference type="GO" id="GO:0005886">
    <property type="term" value="C:plasma membrane"/>
    <property type="evidence" value="ECO:0007669"/>
    <property type="project" value="TreeGrafter"/>
</dbReference>
<dbReference type="PANTHER" id="PTHR32063">
    <property type="match status" value="1"/>
</dbReference>
<evidence type="ECO:0000313" key="2">
    <source>
        <dbReference type="EMBL" id="OUL67309.1"/>
    </source>
</evidence>
<dbReference type="InterPro" id="IPR027463">
    <property type="entry name" value="AcrB_DN_DC_subdom"/>
</dbReference>
<dbReference type="Gene3D" id="3.30.70.1320">
    <property type="entry name" value="Multidrug efflux transporter AcrB pore domain like"/>
    <property type="match status" value="1"/>
</dbReference>
<dbReference type="Gene3D" id="3.30.70.1430">
    <property type="entry name" value="Multidrug efflux transporter AcrB pore domain"/>
    <property type="match status" value="1"/>
</dbReference>